<dbReference type="Proteomes" id="UP000790377">
    <property type="component" value="Unassembled WGS sequence"/>
</dbReference>
<reference evidence="1" key="1">
    <citation type="journal article" date="2021" name="New Phytol.">
        <title>Evolutionary innovations through gain and loss of genes in the ectomycorrhizal Boletales.</title>
        <authorList>
            <person name="Wu G."/>
            <person name="Miyauchi S."/>
            <person name="Morin E."/>
            <person name="Kuo A."/>
            <person name="Drula E."/>
            <person name="Varga T."/>
            <person name="Kohler A."/>
            <person name="Feng B."/>
            <person name="Cao Y."/>
            <person name="Lipzen A."/>
            <person name="Daum C."/>
            <person name="Hundley H."/>
            <person name="Pangilinan J."/>
            <person name="Johnson J."/>
            <person name="Barry K."/>
            <person name="LaButti K."/>
            <person name="Ng V."/>
            <person name="Ahrendt S."/>
            <person name="Min B."/>
            <person name="Choi I.G."/>
            <person name="Park H."/>
            <person name="Plett J.M."/>
            <person name="Magnuson J."/>
            <person name="Spatafora J.W."/>
            <person name="Nagy L.G."/>
            <person name="Henrissat B."/>
            <person name="Grigoriev I.V."/>
            <person name="Yang Z.L."/>
            <person name="Xu J."/>
            <person name="Martin F.M."/>
        </authorList>
    </citation>
    <scope>NUCLEOTIDE SEQUENCE</scope>
    <source>
        <strain evidence="1">ATCC 28755</strain>
    </source>
</reference>
<evidence type="ECO:0000313" key="1">
    <source>
        <dbReference type="EMBL" id="KAH7903145.1"/>
    </source>
</evidence>
<keyword evidence="2" id="KW-1185">Reference proteome</keyword>
<proteinExistence type="predicted"/>
<organism evidence="1 2">
    <name type="scientific">Hygrophoropsis aurantiaca</name>
    <dbReference type="NCBI Taxonomy" id="72124"/>
    <lineage>
        <taxon>Eukaryota</taxon>
        <taxon>Fungi</taxon>
        <taxon>Dikarya</taxon>
        <taxon>Basidiomycota</taxon>
        <taxon>Agaricomycotina</taxon>
        <taxon>Agaricomycetes</taxon>
        <taxon>Agaricomycetidae</taxon>
        <taxon>Boletales</taxon>
        <taxon>Coniophorineae</taxon>
        <taxon>Hygrophoropsidaceae</taxon>
        <taxon>Hygrophoropsis</taxon>
    </lineage>
</organism>
<gene>
    <name evidence="1" type="ORF">BJ138DRAFT_1184570</name>
</gene>
<dbReference type="EMBL" id="MU269180">
    <property type="protein sequence ID" value="KAH7903145.1"/>
    <property type="molecule type" value="Genomic_DNA"/>
</dbReference>
<evidence type="ECO:0000313" key="2">
    <source>
        <dbReference type="Proteomes" id="UP000790377"/>
    </source>
</evidence>
<accession>A0ACB7ZPK9</accession>
<protein>
    <submittedName>
        <fullName evidence="1">Uncharacterized protein</fullName>
    </submittedName>
</protein>
<comment type="caution">
    <text evidence="1">The sequence shown here is derived from an EMBL/GenBank/DDBJ whole genome shotgun (WGS) entry which is preliminary data.</text>
</comment>
<name>A0ACB7ZPK9_9AGAM</name>
<sequence>MRSSKQREATKRWLAQPDVSEIQREKARVRAKKNRDRKKAESASCSSTVNSNAACVHATTSPTLPSPQTSFLRPPKPDHRSEPTLESLRESIDRWKVDWGPQVSWNKEFNKALARARETPGTTSVDRFFNECEKHTLEGWAILNHIKSIAQGSWTGGARRIGEQVVQLHDMLLEVVCEVKFFEFRYDEYSPIVPIWKVAELRYHEGYEYD</sequence>